<keyword evidence="3" id="KW-0479">Metal-binding</keyword>
<proteinExistence type="inferred from homology"/>
<accession>A0A2K4FC30</accession>
<keyword evidence="5" id="KW-0378">Hydrolase</keyword>
<protein>
    <submittedName>
        <fullName evidence="5">HAD family hydrolase</fullName>
    </submittedName>
</protein>
<sequence>MYRAVIFDFDGTIIDTEQHIFDTINRHLNEVGAEPITTEFYRQTIGGSDEVLKDYLNQVVGEEGTARIYQDVHESSTELEIFPEIHALMKQLKQRHIPMAIATSSYRRDIQPAFDHLGLEHYIEVVIGKEDVDEVKPSPELYLRAVQALNYNPVNCLAIEDSTNGAEAAMMAGLDVIVQTNQMTVAHDFSSFNYVGKDMSANDIIQHYFAKE</sequence>
<evidence type="ECO:0000256" key="2">
    <source>
        <dbReference type="ARBA" id="ARBA00006171"/>
    </source>
</evidence>
<dbReference type="PANTHER" id="PTHR46193:SF21">
    <property type="entry name" value="SLL1138 PROTEIN"/>
    <property type="match status" value="1"/>
</dbReference>
<dbReference type="SFLD" id="SFLDG01129">
    <property type="entry name" value="C1.5:_HAD__Beta-PGM__Phosphata"/>
    <property type="match status" value="1"/>
</dbReference>
<dbReference type="NCBIfam" id="TIGR01509">
    <property type="entry name" value="HAD-SF-IA-v3"/>
    <property type="match status" value="1"/>
</dbReference>
<comment type="cofactor">
    <cofactor evidence="1">
        <name>Mg(2+)</name>
        <dbReference type="ChEBI" id="CHEBI:18420"/>
    </cofactor>
</comment>
<dbReference type="GeneID" id="98298205"/>
<keyword evidence="6" id="KW-1185">Reference proteome</keyword>
<dbReference type="RefSeq" id="WP_103371799.1">
    <property type="nucleotide sequence ID" value="NZ_CBCRVO010000003.1"/>
</dbReference>
<name>A0A2K4FC30_9STAP</name>
<gene>
    <name evidence="5" type="ORF">CD039_07555</name>
</gene>
<dbReference type="SUPFAM" id="SSF56784">
    <property type="entry name" value="HAD-like"/>
    <property type="match status" value="1"/>
</dbReference>
<dbReference type="Gene3D" id="3.40.50.1000">
    <property type="entry name" value="HAD superfamily/HAD-like"/>
    <property type="match status" value="1"/>
</dbReference>
<dbReference type="EMBL" id="PPPX01000011">
    <property type="protein sequence ID" value="POA08837.1"/>
    <property type="molecule type" value="Genomic_DNA"/>
</dbReference>
<dbReference type="AlphaFoldDB" id="A0A2K4FC30"/>
<evidence type="ECO:0000256" key="3">
    <source>
        <dbReference type="ARBA" id="ARBA00022723"/>
    </source>
</evidence>
<dbReference type="InterPro" id="IPR006439">
    <property type="entry name" value="HAD-SF_hydro_IA"/>
</dbReference>
<dbReference type="OrthoDB" id="9797743at2"/>
<dbReference type="GO" id="GO:0016787">
    <property type="term" value="F:hydrolase activity"/>
    <property type="evidence" value="ECO:0007669"/>
    <property type="project" value="UniProtKB-KW"/>
</dbReference>
<evidence type="ECO:0000313" key="5">
    <source>
        <dbReference type="EMBL" id="POA08837.1"/>
    </source>
</evidence>
<comment type="similarity">
    <text evidence="2">Belongs to the HAD-like hydrolase superfamily. CbbY/CbbZ/Gph/YieH family.</text>
</comment>
<evidence type="ECO:0000256" key="4">
    <source>
        <dbReference type="ARBA" id="ARBA00022842"/>
    </source>
</evidence>
<dbReference type="PRINTS" id="PR00413">
    <property type="entry name" value="HADHALOGNASE"/>
</dbReference>
<organism evidence="5 6">
    <name type="scientific">Staphylococcus argensis</name>
    <dbReference type="NCBI Taxonomy" id="1607738"/>
    <lineage>
        <taxon>Bacteria</taxon>
        <taxon>Bacillati</taxon>
        <taxon>Bacillota</taxon>
        <taxon>Bacilli</taxon>
        <taxon>Bacillales</taxon>
        <taxon>Staphylococcaceae</taxon>
        <taxon>Staphylococcus</taxon>
    </lineage>
</organism>
<dbReference type="SFLD" id="SFLDS00003">
    <property type="entry name" value="Haloacid_Dehalogenase"/>
    <property type="match status" value="1"/>
</dbReference>
<dbReference type="SFLD" id="SFLDG01135">
    <property type="entry name" value="C1.5.6:_HAD__Beta-PGM__Phospha"/>
    <property type="match status" value="1"/>
</dbReference>
<keyword evidence="4" id="KW-0460">Magnesium</keyword>
<dbReference type="GO" id="GO:0046872">
    <property type="term" value="F:metal ion binding"/>
    <property type="evidence" value="ECO:0007669"/>
    <property type="project" value="UniProtKB-KW"/>
</dbReference>
<evidence type="ECO:0000313" key="6">
    <source>
        <dbReference type="Proteomes" id="UP000242712"/>
    </source>
</evidence>
<dbReference type="InterPro" id="IPR023214">
    <property type="entry name" value="HAD_sf"/>
</dbReference>
<dbReference type="InterPro" id="IPR051600">
    <property type="entry name" value="Beta-PGM-like"/>
</dbReference>
<dbReference type="Proteomes" id="UP000242712">
    <property type="component" value="Unassembled WGS sequence"/>
</dbReference>
<dbReference type="Gene3D" id="1.10.150.240">
    <property type="entry name" value="Putative phosphatase, domain 2"/>
    <property type="match status" value="1"/>
</dbReference>
<reference evidence="5 6" key="1">
    <citation type="submission" date="2017-08" db="EMBL/GenBank/DDBJ databases">
        <title>Draft genome sequences of 64 type strains of genus Staph aureus.</title>
        <authorList>
            <person name="Cole K."/>
            <person name="Golubchik T."/>
            <person name="Russell J."/>
            <person name="Foster D."/>
            <person name="Llewelyn M."/>
            <person name="Wilson D."/>
            <person name="Crook D."/>
            <person name="Paul J."/>
        </authorList>
    </citation>
    <scope>NUCLEOTIDE SEQUENCE [LARGE SCALE GENOMIC DNA]</scope>
    <source>
        <strain evidence="5 6">DSM 29875</strain>
    </source>
</reference>
<dbReference type="InterPro" id="IPR036412">
    <property type="entry name" value="HAD-like_sf"/>
</dbReference>
<dbReference type="InterPro" id="IPR041492">
    <property type="entry name" value="HAD_2"/>
</dbReference>
<dbReference type="InterPro" id="IPR023198">
    <property type="entry name" value="PGP-like_dom2"/>
</dbReference>
<comment type="caution">
    <text evidence="5">The sequence shown here is derived from an EMBL/GenBank/DDBJ whole genome shotgun (WGS) entry which is preliminary data.</text>
</comment>
<dbReference type="PANTHER" id="PTHR46193">
    <property type="entry name" value="6-PHOSPHOGLUCONATE PHOSPHATASE"/>
    <property type="match status" value="1"/>
</dbReference>
<evidence type="ECO:0000256" key="1">
    <source>
        <dbReference type="ARBA" id="ARBA00001946"/>
    </source>
</evidence>
<dbReference type="Pfam" id="PF13419">
    <property type="entry name" value="HAD_2"/>
    <property type="match status" value="1"/>
</dbReference>